<dbReference type="SUPFAM" id="SSF51735">
    <property type="entry name" value="NAD(P)-binding Rossmann-fold domains"/>
    <property type="match status" value="1"/>
</dbReference>
<comment type="caution">
    <text evidence="4">The sequence shown here is derived from an EMBL/GenBank/DDBJ whole genome shotgun (WGS) entry which is preliminary data.</text>
</comment>
<dbReference type="AlphaFoldDB" id="A0A423WPU7"/>
<sequence length="827" mass="91386">MHSSGSTGMPKPVVLTHKAVLTHATQGAGMDNFGALPWFHMYGISTSLQAMYMGKIANLYNTSLPLTSGNLIAAVGAVKPDVIHVVPYALGLLAETPGGVDLLKRCNFVTSAGARTPDELGDRLVSEGVNLAVVFGTTEAGLAGDTMRRADGDHSWNYVRFYSYHRKHIHMNPIGDGQYEVIYLKGHPGLSTSNSDFPKPGSWHSKDVFVPHPTIPDAWKYVTRLDDRITLVNGEKIMPLDIEGRVRQDKLVREAIVVGVDRPVPGILVLRTSNSDHLSDDAYIEAIWPSIADANSRAEAFSQIMREMIAVLPSNTVYPQTDKGNVIRAQAYVKFADIINQLYSRLEEGTKDGLKLSIPELEDFIISALRDNCGVSIPSPNHDFFTAGVDSLRAIQMRRILQSSLDISGRTLPPNVIYEHGSVKKLASYLYFLRSGEAIVNGHGLTDMRSLINKYSNFQQSVVLTGATGSIGGHLLHQMLHSENIGRVYCFVRGENPMQRLLQSLDRRGLKLTEISRSKITAIAADVSEPDLGLSQGLLKEMRQTVSMIVHVAWPVNFNISLASFEPHLRGLHNLLRFSMSVHGPEPAKLFFCSSVSTAFNAPDGSRVFNSPITDLHWASPTGYAQSKLVAEHIVLNAAAAGSQSYVLRVGQVVGDAQTGLWNDSEFIPSLIHSALTLKALPILTEDCSWLPVDILATAILEIAAKVNSTWPSPARSMVYNMVNPLRFSWNNLLEELRDAGLEFEEVPATIWLSKLRHSAQMGDEERNPAVKLLDYFEQHFINQSRGIIFDTTAIQSDCDVLRAPPKMIEDGYVRKFLTRWLQSWRD</sequence>
<dbReference type="PANTHER" id="PTHR43439:SF2">
    <property type="entry name" value="ENZYME, PUTATIVE (JCVI)-RELATED"/>
    <property type="match status" value="1"/>
</dbReference>
<evidence type="ECO:0000313" key="4">
    <source>
        <dbReference type="EMBL" id="ROW05314.1"/>
    </source>
</evidence>
<gene>
    <name evidence="4" type="ORF">VSDG_00686</name>
</gene>
<proteinExistence type="predicted"/>
<dbReference type="EMBL" id="LJZO01000001">
    <property type="protein sequence ID" value="ROW05314.1"/>
    <property type="molecule type" value="Genomic_DNA"/>
</dbReference>
<dbReference type="Gene3D" id="3.40.50.12780">
    <property type="entry name" value="N-terminal domain of ligase-like"/>
    <property type="match status" value="1"/>
</dbReference>
<dbReference type="Pfam" id="PF23562">
    <property type="entry name" value="AMP-binding_C_3"/>
    <property type="match status" value="1"/>
</dbReference>
<evidence type="ECO:0000313" key="5">
    <source>
        <dbReference type="Proteomes" id="UP000284375"/>
    </source>
</evidence>
<dbReference type="PROSITE" id="PS00012">
    <property type="entry name" value="PHOSPHOPANTETHEINE"/>
    <property type="match status" value="1"/>
</dbReference>
<dbReference type="SUPFAM" id="SSF47336">
    <property type="entry name" value="ACP-like"/>
    <property type="match status" value="1"/>
</dbReference>
<dbReference type="InterPro" id="IPR036736">
    <property type="entry name" value="ACP-like_sf"/>
</dbReference>
<dbReference type="InterPro" id="IPR036291">
    <property type="entry name" value="NAD(P)-bd_dom_sf"/>
</dbReference>
<dbReference type="Pfam" id="PF00550">
    <property type="entry name" value="PP-binding"/>
    <property type="match status" value="1"/>
</dbReference>
<keyword evidence="2" id="KW-0597">Phosphoprotein</keyword>
<dbReference type="SUPFAM" id="SSF56801">
    <property type="entry name" value="Acetyl-CoA synthetase-like"/>
    <property type="match status" value="1"/>
</dbReference>
<dbReference type="InterPro" id="IPR009081">
    <property type="entry name" value="PP-bd_ACP"/>
</dbReference>
<evidence type="ECO:0000256" key="2">
    <source>
        <dbReference type="ARBA" id="ARBA00022553"/>
    </source>
</evidence>
<dbReference type="STRING" id="252740.A0A423WPU7"/>
<dbReference type="InterPro" id="IPR013120">
    <property type="entry name" value="FAR_NAD-bd"/>
</dbReference>
<accession>A0A423WPU7</accession>
<dbReference type="InterPro" id="IPR006162">
    <property type="entry name" value="Ppantetheine_attach_site"/>
</dbReference>
<dbReference type="Pfam" id="PF07993">
    <property type="entry name" value="NAD_binding_4"/>
    <property type="match status" value="1"/>
</dbReference>
<dbReference type="GO" id="GO:0031177">
    <property type="term" value="F:phosphopantetheine binding"/>
    <property type="evidence" value="ECO:0007669"/>
    <property type="project" value="InterPro"/>
</dbReference>
<evidence type="ECO:0000259" key="3">
    <source>
        <dbReference type="PROSITE" id="PS50075"/>
    </source>
</evidence>
<feature type="domain" description="Carrier" evidence="3">
    <location>
        <begin position="356"/>
        <end position="434"/>
    </location>
</feature>
<dbReference type="PROSITE" id="PS50075">
    <property type="entry name" value="CARRIER"/>
    <property type="match status" value="1"/>
</dbReference>
<dbReference type="Pfam" id="PF00501">
    <property type="entry name" value="AMP-binding"/>
    <property type="match status" value="1"/>
</dbReference>
<keyword evidence="1" id="KW-0596">Phosphopantetheine</keyword>
<dbReference type="Gene3D" id="3.40.50.720">
    <property type="entry name" value="NAD(P)-binding Rossmann-like Domain"/>
    <property type="match status" value="1"/>
</dbReference>
<dbReference type="InterPro" id="IPR000873">
    <property type="entry name" value="AMP-dep_synth/lig_dom"/>
</dbReference>
<dbReference type="InterPro" id="IPR051414">
    <property type="entry name" value="Adenylate-forming_Reductase"/>
</dbReference>
<dbReference type="PANTHER" id="PTHR43439">
    <property type="entry name" value="PHENYLACETATE-COENZYME A LIGASE"/>
    <property type="match status" value="1"/>
</dbReference>
<dbReference type="OrthoDB" id="429813at2759"/>
<reference evidence="4 5" key="1">
    <citation type="submission" date="2015-09" db="EMBL/GenBank/DDBJ databases">
        <title>Host preference determinants of Valsa canker pathogens revealed by comparative genomics.</title>
        <authorList>
            <person name="Yin Z."/>
            <person name="Huang L."/>
        </authorList>
    </citation>
    <scope>NUCLEOTIDE SEQUENCE [LARGE SCALE GENOMIC DNA]</scope>
    <source>
        <strain evidence="4 5">YSFL</strain>
    </source>
</reference>
<evidence type="ECO:0000256" key="1">
    <source>
        <dbReference type="ARBA" id="ARBA00022450"/>
    </source>
</evidence>
<organism evidence="4 5">
    <name type="scientific">Cytospora chrysosperma</name>
    <name type="common">Cytospora canker fungus</name>
    <name type="synonym">Sphaeria chrysosperma</name>
    <dbReference type="NCBI Taxonomy" id="252740"/>
    <lineage>
        <taxon>Eukaryota</taxon>
        <taxon>Fungi</taxon>
        <taxon>Dikarya</taxon>
        <taxon>Ascomycota</taxon>
        <taxon>Pezizomycotina</taxon>
        <taxon>Sordariomycetes</taxon>
        <taxon>Sordariomycetidae</taxon>
        <taxon>Diaporthales</taxon>
        <taxon>Cytosporaceae</taxon>
        <taxon>Cytospora</taxon>
    </lineage>
</organism>
<dbReference type="InterPro" id="IPR042099">
    <property type="entry name" value="ANL_N_sf"/>
</dbReference>
<dbReference type="SMART" id="SM00823">
    <property type="entry name" value="PKS_PP"/>
    <property type="match status" value="1"/>
</dbReference>
<dbReference type="Gene3D" id="1.10.1200.10">
    <property type="entry name" value="ACP-like"/>
    <property type="match status" value="1"/>
</dbReference>
<dbReference type="InterPro" id="IPR020806">
    <property type="entry name" value="PKS_PP-bd"/>
</dbReference>
<keyword evidence="5" id="KW-1185">Reference proteome</keyword>
<name>A0A423WPU7_CYTCH</name>
<dbReference type="Proteomes" id="UP000284375">
    <property type="component" value="Unassembled WGS sequence"/>
</dbReference>
<protein>
    <recommendedName>
        <fullName evidence="3">Carrier domain-containing protein</fullName>
    </recommendedName>
</protein>